<keyword evidence="10" id="KW-1185">Reference proteome</keyword>
<feature type="transmembrane region" description="Helical" evidence="8">
    <location>
        <begin position="101"/>
        <end position="123"/>
    </location>
</feature>
<gene>
    <name evidence="9" type="ORF">BJZ21_002645</name>
</gene>
<dbReference type="Pfam" id="PF04093">
    <property type="entry name" value="MreD"/>
    <property type="match status" value="1"/>
</dbReference>
<comment type="subcellular location">
    <subcellularLocation>
        <location evidence="1">Cell membrane</location>
        <topology evidence="1">Multi-pass membrane protein</topology>
    </subcellularLocation>
</comment>
<evidence type="ECO:0000256" key="2">
    <source>
        <dbReference type="ARBA" id="ARBA00007776"/>
    </source>
</evidence>
<dbReference type="AlphaFoldDB" id="A0A7Y9JBA0"/>
<keyword evidence="3" id="KW-1003">Cell membrane</keyword>
<evidence type="ECO:0000256" key="6">
    <source>
        <dbReference type="ARBA" id="ARBA00022989"/>
    </source>
</evidence>
<feature type="transmembrane region" description="Helical" evidence="8">
    <location>
        <begin position="73"/>
        <end position="89"/>
    </location>
</feature>
<evidence type="ECO:0000256" key="4">
    <source>
        <dbReference type="ARBA" id="ARBA00022692"/>
    </source>
</evidence>
<organism evidence="9 10">
    <name type="scientific">Nocardioides panaciterrulae</name>
    <dbReference type="NCBI Taxonomy" id="661492"/>
    <lineage>
        <taxon>Bacteria</taxon>
        <taxon>Bacillati</taxon>
        <taxon>Actinomycetota</taxon>
        <taxon>Actinomycetes</taxon>
        <taxon>Propionibacteriales</taxon>
        <taxon>Nocardioidaceae</taxon>
        <taxon>Nocardioides</taxon>
    </lineage>
</organism>
<keyword evidence="6 8" id="KW-1133">Transmembrane helix</keyword>
<protein>
    <submittedName>
        <fullName evidence="9">Rod shape-determining protein MreD</fullName>
    </submittedName>
</protein>
<dbReference type="RefSeq" id="WP_179664192.1">
    <property type="nucleotide sequence ID" value="NZ_JACCBG010000001.1"/>
</dbReference>
<keyword evidence="7 8" id="KW-0472">Membrane</keyword>
<comment type="similarity">
    <text evidence="2">Belongs to the MreD family.</text>
</comment>
<evidence type="ECO:0000313" key="9">
    <source>
        <dbReference type="EMBL" id="NYD42562.1"/>
    </source>
</evidence>
<dbReference type="NCBIfam" id="TIGR03426">
    <property type="entry name" value="shape_MreD"/>
    <property type="match status" value="1"/>
</dbReference>
<dbReference type="EMBL" id="JACCBG010000001">
    <property type="protein sequence ID" value="NYD42562.1"/>
    <property type="molecule type" value="Genomic_DNA"/>
</dbReference>
<comment type="caution">
    <text evidence="9">The sequence shown here is derived from an EMBL/GenBank/DDBJ whole genome shotgun (WGS) entry which is preliminary data.</text>
</comment>
<evidence type="ECO:0000256" key="5">
    <source>
        <dbReference type="ARBA" id="ARBA00022960"/>
    </source>
</evidence>
<sequence length="169" mass="17440">MTFVRGAVAALAVLVALVLQVSVFPHFAWEGVVPNLCLLVVVGAALTRGAQFAAVLGFLAGVALDLAPPADHVAGRWALALVIVGYVAGRVRQDLRPGAGAIVATVAASSFVGTSIYAISGLLLDDPGLGVPQLLKIILVAVAWDVLLTPFVLPLVMRAFTRLEPARVA</sequence>
<evidence type="ECO:0000256" key="1">
    <source>
        <dbReference type="ARBA" id="ARBA00004651"/>
    </source>
</evidence>
<dbReference type="InterPro" id="IPR007227">
    <property type="entry name" value="Cell_shape_determining_MreD"/>
</dbReference>
<dbReference type="Proteomes" id="UP000535511">
    <property type="component" value="Unassembled WGS sequence"/>
</dbReference>
<dbReference type="GO" id="GO:0008360">
    <property type="term" value="P:regulation of cell shape"/>
    <property type="evidence" value="ECO:0007669"/>
    <property type="project" value="UniProtKB-KW"/>
</dbReference>
<keyword evidence="4 8" id="KW-0812">Transmembrane</keyword>
<feature type="transmembrane region" description="Helical" evidence="8">
    <location>
        <begin position="135"/>
        <end position="157"/>
    </location>
</feature>
<evidence type="ECO:0000256" key="3">
    <source>
        <dbReference type="ARBA" id="ARBA00022475"/>
    </source>
</evidence>
<name>A0A7Y9JBA0_9ACTN</name>
<evidence type="ECO:0000256" key="8">
    <source>
        <dbReference type="SAM" id="Phobius"/>
    </source>
</evidence>
<evidence type="ECO:0000313" key="10">
    <source>
        <dbReference type="Proteomes" id="UP000535511"/>
    </source>
</evidence>
<dbReference type="GO" id="GO:0005886">
    <property type="term" value="C:plasma membrane"/>
    <property type="evidence" value="ECO:0007669"/>
    <property type="project" value="UniProtKB-SubCell"/>
</dbReference>
<evidence type="ECO:0000256" key="7">
    <source>
        <dbReference type="ARBA" id="ARBA00023136"/>
    </source>
</evidence>
<proteinExistence type="inferred from homology"/>
<reference evidence="9 10" key="1">
    <citation type="submission" date="2020-07" db="EMBL/GenBank/DDBJ databases">
        <title>Sequencing the genomes of 1000 actinobacteria strains.</title>
        <authorList>
            <person name="Klenk H.-P."/>
        </authorList>
    </citation>
    <scope>NUCLEOTIDE SEQUENCE [LARGE SCALE GENOMIC DNA]</scope>
    <source>
        <strain evidence="9 10">DSM 21350</strain>
    </source>
</reference>
<accession>A0A7Y9JBA0</accession>
<keyword evidence="5" id="KW-0133">Cell shape</keyword>
<feature type="transmembrane region" description="Helical" evidence="8">
    <location>
        <begin position="6"/>
        <end position="24"/>
    </location>
</feature>